<feature type="region of interest" description="Disordered" evidence="2">
    <location>
        <begin position="365"/>
        <end position="389"/>
    </location>
</feature>
<dbReference type="InterPro" id="IPR045250">
    <property type="entry name" value="p23-like"/>
</dbReference>
<dbReference type="PROSITE" id="PS51203">
    <property type="entry name" value="CS"/>
    <property type="match status" value="1"/>
</dbReference>
<accession>A0A0M0JV69</accession>
<protein>
    <submittedName>
        <fullName evidence="4">Cs domain-containing protein</fullName>
    </submittedName>
</protein>
<feature type="compositionally biased region" description="Basic residues" evidence="2">
    <location>
        <begin position="369"/>
        <end position="381"/>
    </location>
</feature>
<dbReference type="EMBL" id="JWZX01002228">
    <property type="protein sequence ID" value="KOO30434.1"/>
    <property type="molecule type" value="Genomic_DNA"/>
</dbReference>
<comment type="caution">
    <text evidence="4">The sequence shown here is derived from an EMBL/GenBank/DDBJ whole genome shotgun (WGS) entry which is preliminary data.</text>
</comment>
<dbReference type="GO" id="GO:0005634">
    <property type="term" value="C:nucleus"/>
    <property type="evidence" value="ECO:0007669"/>
    <property type="project" value="TreeGrafter"/>
</dbReference>
<dbReference type="GO" id="GO:0006457">
    <property type="term" value="P:protein folding"/>
    <property type="evidence" value="ECO:0007669"/>
    <property type="project" value="TreeGrafter"/>
</dbReference>
<gene>
    <name evidence="4" type="ORF">Ctob_006045</name>
</gene>
<evidence type="ECO:0000256" key="2">
    <source>
        <dbReference type="SAM" id="MobiDB-lite"/>
    </source>
</evidence>
<dbReference type="PANTHER" id="PTHR22932:SF1">
    <property type="entry name" value="CO-CHAPERONE PROTEIN DAF-41"/>
    <property type="match status" value="1"/>
</dbReference>
<dbReference type="OrthoDB" id="1564555at2759"/>
<dbReference type="GO" id="GO:0005829">
    <property type="term" value="C:cytosol"/>
    <property type="evidence" value="ECO:0007669"/>
    <property type="project" value="TreeGrafter"/>
</dbReference>
<evidence type="ECO:0000259" key="3">
    <source>
        <dbReference type="PROSITE" id="PS51203"/>
    </source>
</evidence>
<dbReference type="Proteomes" id="UP000037460">
    <property type="component" value="Unassembled WGS sequence"/>
</dbReference>
<organism evidence="4 5">
    <name type="scientific">Chrysochromulina tobinii</name>
    <dbReference type="NCBI Taxonomy" id="1460289"/>
    <lineage>
        <taxon>Eukaryota</taxon>
        <taxon>Haptista</taxon>
        <taxon>Haptophyta</taxon>
        <taxon>Prymnesiophyceae</taxon>
        <taxon>Prymnesiales</taxon>
        <taxon>Chrysochromulinaceae</taxon>
        <taxon>Chrysochromulina</taxon>
    </lineage>
</organism>
<dbReference type="AlphaFoldDB" id="A0A0M0JV69"/>
<evidence type="ECO:0000256" key="1">
    <source>
        <dbReference type="ARBA" id="ARBA00025733"/>
    </source>
</evidence>
<proteinExistence type="inferred from homology"/>
<dbReference type="GO" id="GO:0051131">
    <property type="term" value="P:chaperone-mediated protein complex assembly"/>
    <property type="evidence" value="ECO:0007669"/>
    <property type="project" value="TreeGrafter"/>
</dbReference>
<sequence>MTGELEMLATQAEALRRFRDARRASPTSAPAISGCIAARRLWWTAAKRAVDELRNQNVPPSSETRRALTELRDESGSLLALMRQTKLDEATISCAVMWAQGERSIHLNVKFAGRLDAPVTVLNVDNEEVHMNATHVSFSGVGRQKPKRYVMNIELFEQIDPERSSWAFGSVGTVRFVLRKAVDGSWARLTKSNETVKHHRQWWEKQEQVEKEDRKQKETEANTAREKKAAEEAEERAVEQAAVKQKAAAELAEKQAEILAQRVARRLEQKPTLDAALAAFDTFATAPKEQLDATMVAAQDAAMELLKVVGQEGNETASANAQQRLNALKTLRATGFADLTTDVANGLSQKYKSWLTNLIEPEVEALPSKKAKKKAKPKAKPKAGMADSA</sequence>
<dbReference type="GO" id="GO:0051087">
    <property type="term" value="F:protein-folding chaperone binding"/>
    <property type="evidence" value="ECO:0007669"/>
    <property type="project" value="TreeGrafter"/>
</dbReference>
<evidence type="ECO:0000313" key="4">
    <source>
        <dbReference type="EMBL" id="KOO30434.1"/>
    </source>
</evidence>
<dbReference type="InterPro" id="IPR007052">
    <property type="entry name" value="CS_dom"/>
</dbReference>
<evidence type="ECO:0000313" key="5">
    <source>
        <dbReference type="Proteomes" id="UP000037460"/>
    </source>
</evidence>
<dbReference type="Gene3D" id="2.60.40.790">
    <property type="match status" value="1"/>
</dbReference>
<dbReference type="InterPro" id="IPR008978">
    <property type="entry name" value="HSP20-like_chaperone"/>
</dbReference>
<name>A0A0M0JV69_9EUKA</name>
<feature type="region of interest" description="Disordered" evidence="2">
    <location>
        <begin position="206"/>
        <end position="230"/>
    </location>
</feature>
<dbReference type="PANTHER" id="PTHR22932">
    <property type="entry name" value="TELOMERASE-BINDING PROTEIN P23 HSP90 CO-CHAPERONE"/>
    <property type="match status" value="1"/>
</dbReference>
<comment type="similarity">
    <text evidence="1">Belongs to the p23/wos2 family.</text>
</comment>
<dbReference type="SUPFAM" id="SSF49764">
    <property type="entry name" value="HSP20-like chaperones"/>
    <property type="match status" value="1"/>
</dbReference>
<feature type="domain" description="CS" evidence="3">
    <location>
        <begin position="91"/>
        <end position="190"/>
    </location>
</feature>
<reference evidence="5" key="1">
    <citation type="journal article" date="2015" name="PLoS Genet.">
        <title>Genome Sequence and Transcriptome Analyses of Chrysochromulina tobin: Metabolic Tools for Enhanced Algal Fitness in the Prominent Order Prymnesiales (Haptophyceae).</title>
        <authorList>
            <person name="Hovde B.T."/>
            <person name="Deodato C.R."/>
            <person name="Hunsperger H.M."/>
            <person name="Ryken S.A."/>
            <person name="Yost W."/>
            <person name="Jha R.K."/>
            <person name="Patterson J."/>
            <person name="Monnat R.J. Jr."/>
            <person name="Barlow S.B."/>
            <person name="Starkenburg S.R."/>
            <person name="Cattolico R.A."/>
        </authorList>
    </citation>
    <scope>NUCLEOTIDE SEQUENCE</scope>
    <source>
        <strain evidence="5">CCMP291</strain>
    </source>
</reference>
<keyword evidence="5" id="KW-1185">Reference proteome</keyword>
<dbReference type="GO" id="GO:0051879">
    <property type="term" value="F:Hsp90 protein binding"/>
    <property type="evidence" value="ECO:0007669"/>
    <property type="project" value="InterPro"/>
</dbReference>